<dbReference type="Proteomes" id="UP000515934">
    <property type="component" value="Chromosome"/>
</dbReference>
<dbReference type="InterPro" id="IPR016047">
    <property type="entry name" value="M23ase_b-sheet_dom"/>
</dbReference>
<dbReference type="PANTHER" id="PTHR21666">
    <property type="entry name" value="PEPTIDASE-RELATED"/>
    <property type="match status" value="1"/>
</dbReference>
<dbReference type="KEGG" id="ldn:H9L06_00480"/>
<dbReference type="Gene3D" id="2.70.70.10">
    <property type="entry name" value="Glucose Permease (Domain IIA)"/>
    <property type="match status" value="1"/>
</dbReference>
<evidence type="ECO:0000256" key="1">
    <source>
        <dbReference type="ARBA" id="ARBA00022729"/>
    </source>
</evidence>
<dbReference type="InterPro" id="IPR050570">
    <property type="entry name" value="Cell_wall_metabolism_enzyme"/>
</dbReference>
<dbReference type="RefSeq" id="WP_187555377.1">
    <property type="nucleotide sequence ID" value="NZ_CP060716.1"/>
</dbReference>
<protein>
    <submittedName>
        <fullName evidence="3">M23 family metallopeptidase</fullName>
    </submittedName>
</protein>
<reference evidence="3 4" key="1">
    <citation type="submission" date="2020-08" db="EMBL/GenBank/DDBJ databases">
        <title>Genome sequence of Leucobacter denitrificans KACC 14055T.</title>
        <authorList>
            <person name="Hyun D.-W."/>
            <person name="Bae J.-W."/>
        </authorList>
    </citation>
    <scope>NUCLEOTIDE SEQUENCE [LARGE SCALE GENOMIC DNA]</scope>
    <source>
        <strain evidence="3 4">KACC 14055</strain>
    </source>
</reference>
<dbReference type="Pfam" id="PF01551">
    <property type="entry name" value="Peptidase_M23"/>
    <property type="match status" value="1"/>
</dbReference>
<accession>A0A7G9S4Y2</accession>
<dbReference type="EMBL" id="CP060716">
    <property type="protein sequence ID" value="QNN62907.1"/>
    <property type="molecule type" value="Genomic_DNA"/>
</dbReference>
<feature type="domain" description="M23ase beta-sheet core" evidence="2">
    <location>
        <begin position="58"/>
        <end position="150"/>
    </location>
</feature>
<evidence type="ECO:0000313" key="3">
    <source>
        <dbReference type="EMBL" id="QNN62907.1"/>
    </source>
</evidence>
<dbReference type="GO" id="GO:0004222">
    <property type="term" value="F:metalloendopeptidase activity"/>
    <property type="evidence" value="ECO:0007669"/>
    <property type="project" value="TreeGrafter"/>
</dbReference>
<sequence>MSYRSVLTRTVGTLLPGLMLVSTVLSVPAESSKWQPPVEDPLRVSGPYRAPASPYASGHRGIDLPAQPGKSVIAPVAGSVSFVGYVVDRPVLSIRIDSHTVLTFEPIETHLREGDVVARGDVAGVAGSGGHCLSECVHLGVRVDGAYVNPMRYFLHKPVLLPW</sequence>
<keyword evidence="1" id="KW-0732">Signal</keyword>
<evidence type="ECO:0000259" key="2">
    <source>
        <dbReference type="Pfam" id="PF01551"/>
    </source>
</evidence>
<dbReference type="PANTHER" id="PTHR21666:SF289">
    <property type="entry name" value="L-ALA--D-GLU ENDOPEPTIDASE"/>
    <property type="match status" value="1"/>
</dbReference>
<dbReference type="SUPFAM" id="SSF51261">
    <property type="entry name" value="Duplicated hybrid motif"/>
    <property type="match status" value="1"/>
</dbReference>
<dbReference type="CDD" id="cd12797">
    <property type="entry name" value="M23_peptidase"/>
    <property type="match status" value="1"/>
</dbReference>
<evidence type="ECO:0000313" key="4">
    <source>
        <dbReference type="Proteomes" id="UP000515934"/>
    </source>
</evidence>
<proteinExistence type="predicted"/>
<organism evidence="3 4">
    <name type="scientific">Leucobacter denitrificans</name>
    <dbReference type="NCBI Taxonomy" id="683042"/>
    <lineage>
        <taxon>Bacteria</taxon>
        <taxon>Bacillati</taxon>
        <taxon>Actinomycetota</taxon>
        <taxon>Actinomycetes</taxon>
        <taxon>Micrococcales</taxon>
        <taxon>Microbacteriaceae</taxon>
        <taxon>Leucobacter</taxon>
    </lineage>
</organism>
<gene>
    <name evidence="3" type="ORF">H9L06_00480</name>
</gene>
<dbReference type="AlphaFoldDB" id="A0A7G9S4Y2"/>
<dbReference type="InterPro" id="IPR011055">
    <property type="entry name" value="Dup_hybrid_motif"/>
</dbReference>
<keyword evidence="4" id="KW-1185">Reference proteome</keyword>
<name>A0A7G9S4Y2_9MICO</name>